<dbReference type="Pfam" id="PF02668">
    <property type="entry name" value="TauD"/>
    <property type="match status" value="1"/>
</dbReference>
<evidence type="ECO:0000256" key="5">
    <source>
        <dbReference type="ARBA" id="ARBA00023004"/>
    </source>
</evidence>
<dbReference type="PANTHER" id="PTHR43779:SF3">
    <property type="entry name" value="(3R)-3-[(CARBOXYMETHYL)AMINO]FATTY ACID OXYGENASE_DECARBOXYLASE"/>
    <property type="match status" value="1"/>
</dbReference>
<name>A0A7S4JR41_9STRA</name>
<evidence type="ECO:0000256" key="2">
    <source>
        <dbReference type="ARBA" id="ARBA00022723"/>
    </source>
</evidence>
<dbReference type="Gene3D" id="3.60.130.10">
    <property type="entry name" value="Clavaminate synthase-like"/>
    <property type="match status" value="1"/>
</dbReference>
<dbReference type="PANTHER" id="PTHR43779">
    <property type="entry name" value="DIOXYGENASE RV0097-RELATED"/>
    <property type="match status" value="1"/>
</dbReference>
<gene>
    <name evidence="7" type="ORF">OAUR00152_LOCUS32258</name>
</gene>
<protein>
    <recommendedName>
        <fullName evidence="6">TauD/TfdA-like domain-containing protein</fullName>
    </recommendedName>
</protein>
<dbReference type="GO" id="GO:0051213">
    <property type="term" value="F:dioxygenase activity"/>
    <property type="evidence" value="ECO:0007669"/>
    <property type="project" value="UniProtKB-KW"/>
</dbReference>
<evidence type="ECO:0000256" key="4">
    <source>
        <dbReference type="ARBA" id="ARBA00023002"/>
    </source>
</evidence>
<keyword evidence="5" id="KW-0408">Iron</keyword>
<proteinExistence type="inferred from homology"/>
<accession>A0A7S4JR41</accession>
<dbReference type="EMBL" id="HBKQ01046756">
    <property type="protein sequence ID" value="CAE2271459.1"/>
    <property type="molecule type" value="Transcribed_RNA"/>
</dbReference>
<feature type="domain" description="TauD/TfdA-like" evidence="6">
    <location>
        <begin position="17"/>
        <end position="290"/>
    </location>
</feature>
<comment type="similarity">
    <text evidence="1">Belongs to the TfdA dioxygenase family.</text>
</comment>
<evidence type="ECO:0000256" key="1">
    <source>
        <dbReference type="ARBA" id="ARBA00005896"/>
    </source>
</evidence>
<keyword evidence="4" id="KW-0560">Oxidoreductase</keyword>
<dbReference type="SUPFAM" id="SSF51197">
    <property type="entry name" value="Clavaminate synthase-like"/>
    <property type="match status" value="1"/>
</dbReference>
<sequence>MLPLLSRNVHYEVLGPLHPPHFGAQIRGLDIRTAPLSDPALIRQLKSDLREHRLLLFRDHAPDAISGDRQVELSAALGRIESTFYRHPRSPHPDVFRVSNDEKEGCRNVGRSGWHVDGTFLRTPFAYQTMHFPSTSEGGDTLFVPLRELYDSRDEETRERWGKLWMMTGGRGRGSPVHPLVYRHPYRGDATMCFHCGEPFVSGWLLDDRGALGRSSAERGKNGVELCEVLSPGIVREELAAAIESSSPDLVCRMKWRTGDLAVVDNLGLAHLAVPETQASKVRAGLRVLHRTTVLGERDDGDTIPTKEDGSRTFLM</sequence>
<evidence type="ECO:0000259" key="6">
    <source>
        <dbReference type="Pfam" id="PF02668"/>
    </source>
</evidence>
<dbReference type="InterPro" id="IPR042098">
    <property type="entry name" value="TauD-like_sf"/>
</dbReference>
<keyword evidence="3" id="KW-0223">Dioxygenase</keyword>
<organism evidence="7">
    <name type="scientific">Odontella aurita</name>
    <dbReference type="NCBI Taxonomy" id="265563"/>
    <lineage>
        <taxon>Eukaryota</taxon>
        <taxon>Sar</taxon>
        <taxon>Stramenopiles</taxon>
        <taxon>Ochrophyta</taxon>
        <taxon>Bacillariophyta</taxon>
        <taxon>Mediophyceae</taxon>
        <taxon>Biddulphiophycidae</taxon>
        <taxon>Eupodiscales</taxon>
        <taxon>Odontellaceae</taxon>
        <taxon>Odontella</taxon>
    </lineage>
</organism>
<dbReference type="InterPro" id="IPR003819">
    <property type="entry name" value="TauD/TfdA-like"/>
</dbReference>
<evidence type="ECO:0000313" key="7">
    <source>
        <dbReference type="EMBL" id="CAE2271459.1"/>
    </source>
</evidence>
<dbReference type="AlphaFoldDB" id="A0A7S4JR41"/>
<dbReference type="InterPro" id="IPR051178">
    <property type="entry name" value="TfdA_dioxygenase"/>
</dbReference>
<keyword evidence="2" id="KW-0479">Metal-binding</keyword>
<reference evidence="7" key="1">
    <citation type="submission" date="2021-01" db="EMBL/GenBank/DDBJ databases">
        <authorList>
            <person name="Corre E."/>
            <person name="Pelletier E."/>
            <person name="Niang G."/>
            <person name="Scheremetjew M."/>
            <person name="Finn R."/>
            <person name="Kale V."/>
            <person name="Holt S."/>
            <person name="Cochrane G."/>
            <person name="Meng A."/>
            <person name="Brown T."/>
            <person name="Cohen L."/>
        </authorList>
    </citation>
    <scope>NUCLEOTIDE SEQUENCE</scope>
    <source>
        <strain evidence="7">Isolate 1302-5</strain>
    </source>
</reference>
<evidence type="ECO:0000256" key="3">
    <source>
        <dbReference type="ARBA" id="ARBA00022964"/>
    </source>
</evidence>
<dbReference type="GO" id="GO:0046872">
    <property type="term" value="F:metal ion binding"/>
    <property type="evidence" value="ECO:0007669"/>
    <property type="project" value="UniProtKB-KW"/>
</dbReference>